<dbReference type="AlphaFoldDB" id="A0A5C5U4U4"/>
<dbReference type="CDD" id="cd16894">
    <property type="entry name" value="MltD-like"/>
    <property type="match status" value="1"/>
</dbReference>
<dbReference type="InterPro" id="IPR036779">
    <property type="entry name" value="LysM_dom_sf"/>
</dbReference>
<accession>A0A5C5U4U4</accession>
<proteinExistence type="inferred from homology"/>
<sequence length="443" mass="46510">MSARSGFATGLALALALAAPAWAGDSPDPPAPAPPQPDSILIDGEAVPLPKPRVVEASPVAPSVVLPAGTRSGVEIYRNFREGLADPVCEPGASARWRQHFAHAPGLFASPRSDVLPLFGYVVDRLREAHLPTEYALIPFVESGYKPGARSPQGPAGLWQFIALTARNQKVAVGPGYDGRLSPVDSTEAAVRYLRTLHGMFAGDWRLAVMAYNAGEYRLLGALKRAGQRPASADPATLPMPPITMAYVRKLHALSCIFEEADDRDAWLQALDRPVPVLAAAEVPAGIATLDALATRHGADATQLRRLNPAFGDGRIARVQGTARVLLPSAHAPVAVAAVRPPPAPVRKPSPTPASGDPDDMSDAMADASAHVVPEAPARVDAPPRTHTVARGDSAWKIARRYGIPGSELLSRNGLDARSVLQPGMVLAIDPPRAGTAATAVAE</sequence>
<dbReference type="OrthoDB" id="9815002at2"/>
<dbReference type="Pfam" id="PF01476">
    <property type="entry name" value="LysM"/>
    <property type="match status" value="1"/>
</dbReference>
<dbReference type="GO" id="GO:0000270">
    <property type="term" value="P:peptidoglycan metabolic process"/>
    <property type="evidence" value="ECO:0007669"/>
    <property type="project" value="InterPro"/>
</dbReference>
<evidence type="ECO:0000256" key="3">
    <source>
        <dbReference type="SAM" id="SignalP"/>
    </source>
</evidence>
<protein>
    <submittedName>
        <fullName evidence="5">LysM peptidoglycan-binding domain-containing protein</fullName>
    </submittedName>
</protein>
<feature type="compositionally biased region" description="Pro residues" evidence="2">
    <location>
        <begin position="340"/>
        <end position="352"/>
    </location>
</feature>
<dbReference type="Proteomes" id="UP000319980">
    <property type="component" value="Unassembled WGS sequence"/>
</dbReference>
<organism evidence="5 6">
    <name type="scientific">Luteimonas marina</name>
    <dbReference type="NCBI Taxonomy" id="488485"/>
    <lineage>
        <taxon>Bacteria</taxon>
        <taxon>Pseudomonadati</taxon>
        <taxon>Pseudomonadota</taxon>
        <taxon>Gammaproteobacteria</taxon>
        <taxon>Lysobacterales</taxon>
        <taxon>Lysobacteraceae</taxon>
        <taxon>Luteimonas</taxon>
    </lineage>
</organism>
<name>A0A5C5U4U4_9GAMM</name>
<evidence type="ECO:0000256" key="2">
    <source>
        <dbReference type="SAM" id="MobiDB-lite"/>
    </source>
</evidence>
<dbReference type="InterPro" id="IPR018392">
    <property type="entry name" value="LysM"/>
</dbReference>
<comment type="caution">
    <text evidence="5">The sequence shown here is derived from an EMBL/GenBank/DDBJ whole genome shotgun (WGS) entry which is preliminary data.</text>
</comment>
<evidence type="ECO:0000313" key="6">
    <source>
        <dbReference type="Proteomes" id="UP000319980"/>
    </source>
</evidence>
<dbReference type="GO" id="GO:0008933">
    <property type="term" value="F:peptidoglycan lytic transglycosylase activity"/>
    <property type="evidence" value="ECO:0007669"/>
    <property type="project" value="InterPro"/>
</dbReference>
<dbReference type="PROSITE" id="PS00922">
    <property type="entry name" value="TRANSGLYCOSYLASE"/>
    <property type="match status" value="1"/>
</dbReference>
<evidence type="ECO:0000256" key="1">
    <source>
        <dbReference type="ARBA" id="ARBA00007734"/>
    </source>
</evidence>
<comment type="similarity">
    <text evidence="1">Belongs to the transglycosylase Slt family.</text>
</comment>
<dbReference type="GO" id="GO:0016020">
    <property type="term" value="C:membrane"/>
    <property type="evidence" value="ECO:0007669"/>
    <property type="project" value="InterPro"/>
</dbReference>
<dbReference type="CDD" id="cd00118">
    <property type="entry name" value="LysM"/>
    <property type="match status" value="1"/>
</dbReference>
<feature type="domain" description="LysM" evidence="4">
    <location>
        <begin position="385"/>
        <end position="429"/>
    </location>
</feature>
<dbReference type="RefSeq" id="WP_146387072.1">
    <property type="nucleotide sequence ID" value="NZ_VOHK01000003.1"/>
</dbReference>
<reference evidence="5 6" key="1">
    <citation type="journal article" date="2008" name="Int. J. Syst. Evol. Microbiol.">
        <title>Luteimonas marina sp. nov., isolated from seawater.</title>
        <authorList>
            <person name="Baik K.S."/>
            <person name="Park S.C."/>
            <person name="Kim M.S."/>
            <person name="Kim E.M."/>
            <person name="Park C."/>
            <person name="Chun J."/>
            <person name="Seong C.N."/>
        </authorList>
    </citation>
    <scope>NUCLEOTIDE SEQUENCE [LARGE SCALE GENOMIC DNA]</scope>
    <source>
        <strain evidence="5 6">FR1330</strain>
    </source>
</reference>
<evidence type="ECO:0000313" key="5">
    <source>
        <dbReference type="EMBL" id="TWT21391.1"/>
    </source>
</evidence>
<feature type="chain" id="PRO_5022902452" evidence="3">
    <location>
        <begin position="24"/>
        <end position="443"/>
    </location>
</feature>
<gene>
    <name evidence="5" type="ORF">FQY83_08590</name>
</gene>
<keyword evidence="3" id="KW-0732">Signal</keyword>
<dbReference type="Pfam" id="PF01464">
    <property type="entry name" value="SLT"/>
    <property type="match status" value="1"/>
</dbReference>
<evidence type="ECO:0000259" key="4">
    <source>
        <dbReference type="PROSITE" id="PS51782"/>
    </source>
</evidence>
<dbReference type="SUPFAM" id="SSF53955">
    <property type="entry name" value="Lysozyme-like"/>
    <property type="match status" value="1"/>
</dbReference>
<keyword evidence="6" id="KW-1185">Reference proteome</keyword>
<dbReference type="PROSITE" id="PS51782">
    <property type="entry name" value="LYSM"/>
    <property type="match status" value="1"/>
</dbReference>
<dbReference type="SMART" id="SM00257">
    <property type="entry name" value="LysM"/>
    <property type="match status" value="1"/>
</dbReference>
<dbReference type="InterPro" id="IPR000189">
    <property type="entry name" value="Transglyc_AS"/>
</dbReference>
<dbReference type="Gene3D" id="3.10.350.10">
    <property type="entry name" value="LysM domain"/>
    <property type="match status" value="1"/>
</dbReference>
<dbReference type="Gene3D" id="1.10.530.10">
    <property type="match status" value="1"/>
</dbReference>
<dbReference type="SUPFAM" id="SSF54106">
    <property type="entry name" value="LysM domain"/>
    <property type="match status" value="1"/>
</dbReference>
<feature type="signal peptide" evidence="3">
    <location>
        <begin position="1"/>
        <end position="23"/>
    </location>
</feature>
<dbReference type="InterPro" id="IPR008258">
    <property type="entry name" value="Transglycosylase_SLT_dom_1"/>
</dbReference>
<dbReference type="EMBL" id="VOHK01000003">
    <property type="protein sequence ID" value="TWT21391.1"/>
    <property type="molecule type" value="Genomic_DNA"/>
</dbReference>
<dbReference type="InterPro" id="IPR023346">
    <property type="entry name" value="Lysozyme-like_dom_sf"/>
</dbReference>
<feature type="region of interest" description="Disordered" evidence="2">
    <location>
        <begin position="340"/>
        <end position="368"/>
    </location>
</feature>